<dbReference type="EMBL" id="FXTD01000006">
    <property type="protein sequence ID" value="SMO69856.1"/>
    <property type="molecule type" value="Genomic_DNA"/>
</dbReference>
<comment type="cofactor">
    <cofactor evidence="1">
        <name>pyridoxal 5'-phosphate</name>
        <dbReference type="ChEBI" id="CHEBI:597326"/>
    </cofactor>
</comment>
<sequence>MSVIETCYRCGTRYDDEFRVRCDCGEPLWIDAEPTTAAWDERRDRLGMWRYESLLPIDRPAGVARAAGGTPLVRTSGLDDVAGGRVFVKDEGENPTGSYKDRGSAVAVPHAIDAGDDVVGTVSYGNMAISTAAHATSLDRECIVFVPEDISRVRLELIAQYEPTIIRVGGEYGALYEDALELSDWLPIAALVSDDPARISGYKTALFEICEEFAPETPDVIALPASSGGFASGIWLGICDLERAGVIDEPPRLYLVQTAASDPITRAFEDGSTDPTPLSPDETGETIAHSIGNPDPPSGARALAAVRDTGGAVVSVSDDEIRAAQRQFAVEGGFCVEPASATTLAGVSRLADRGEVSAEESVVLVPTGTGFKELGTGGTDVETETVHRTGLADRLESLLPRRAD</sequence>
<dbReference type="GO" id="GO:0006565">
    <property type="term" value="P:L-serine catabolic process"/>
    <property type="evidence" value="ECO:0007669"/>
    <property type="project" value="TreeGrafter"/>
</dbReference>
<keyword evidence="2" id="KW-0663">Pyridoxal phosphate</keyword>
<dbReference type="GO" id="GO:0003941">
    <property type="term" value="F:L-serine ammonia-lyase activity"/>
    <property type="evidence" value="ECO:0007669"/>
    <property type="project" value="TreeGrafter"/>
</dbReference>
<gene>
    <name evidence="5" type="ORF">SAMN06264867_106214</name>
</gene>
<dbReference type="AlphaFoldDB" id="A0A521DDY6"/>
<dbReference type="Gene3D" id="3.40.50.1100">
    <property type="match status" value="2"/>
</dbReference>
<dbReference type="Pfam" id="PF00291">
    <property type="entry name" value="PALP"/>
    <property type="match status" value="1"/>
</dbReference>
<dbReference type="PANTHER" id="PTHR48078">
    <property type="entry name" value="THREONINE DEHYDRATASE, MITOCHONDRIAL-RELATED"/>
    <property type="match status" value="1"/>
</dbReference>
<reference evidence="5 6" key="1">
    <citation type="submission" date="2017-05" db="EMBL/GenBank/DDBJ databases">
        <authorList>
            <person name="Varghese N."/>
            <person name="Submissions S."/>
        </authorList>
    </citation>
    <scope>NUCLEOTIDE SEQUENCE [LARGE SCALE GENOMIC DNA]</scope>
    <source>
        <strain evidence="5 6">DSM 19504</strain>
    </source>
</reference>
<evidence type="ECO:0000256" key="1">
    <source>
        <dbReference type="ARBA" id="ARBA00001933"/>
    </source>
</evidence>
<feature type="domain" description="Tryptophan synthase beta chain-like PALP" evidence="4">
    <location>
        <begin position="65"/>
        <end position="368"/>
    </location>
</feature>
<dbReference type="GO" id="GO:0006567">
    <property type="term" value="P:L-threonine catabolic process"/>
    <property type="evidence" value="ECO:0007669"/>
    <property type="project" value="TreeGrafter"/>
</dbReference>
<dbReference type="GO" id="GO:0009097">
    <property type="term" value="P:isoleucine biosynthetic process"/>
    <property type="evidence" value="ECO:0007669"/>
    <property type="project" value="TreeGrafter"/>
</dbReference>
<evidence type="ECO:0000259" key="4">
    <source>
        <dbReference type="Pfam" id="PF00291"/>
    </source>
</evidence>
<dbReference type="OrthoDB" id="6371at2157"/>
<dbReference type="CDD" id="cd01563">
    <property type="entry name" value="Thr-synth_1"/>
    <property type="match status" value="1"/>
</dbReference>
<evidence type="ECO:0000256" key="2">
    <source>
        <dbReference type="ARBA" id="ARBA00022898"/>
    </source>
</evidence>
<dbReference type="InterPro" id="IPR001926">
    <property type="entry name" value="TrpB-like_PALP"/>
</dbReference>
<keyword evidence="6" id="KW-1185">Reference proteome</keyword>
<evidence type="ECO:0000313" key="5">
    <source>
        <dbReference type="EMBL" id="SMO69856.1"/>
    </source>
</evidence>
<dbReference type="PANTHER" id="PTHR48078:SF6">
    <property type="entry name" value="L-THREONINE DEHYDRATASE CATABOLIC TDCB"/>
    <property type="match status" value="1"/>
</dbReference>
<evidence type="ECO:0000313" key="6">
    <source>
        <dbReference type="Proteomes" id="UP000319712"/>
    </source>
</evidence>
<evidence type="ECO:0000256" key="3">
    <source>
        <dbReference type="ARBA" id="ARBA00023239"/>
    </source>
</evidence>
<dbReference type="SUPFAM" id="SSF53686">
    <property type="entry name" value="Tryptophan synthase beta subunit-like PLP-dependent enzymes"/>
    <property type="match status" value="1"/>
</dbReference>
<organism evidence="5 6">
    <name type="scientific">Halorubrum cibi</name>
    <dbReference type="NCBI Taxonomy" id="413815"/>
    <lineage>
        <taxon>Archaea</taxon>
        <taxon>Methanobacteriati</taxon>
        <taxon>Methanobacteriota</taxon>
        <taxon>Stenosarchaea group</taxon>
        <taxon>Halobacteria</taxon>
        <taxon>Halobacteriales</taxon>
        <taxon>Haloferacaceae</taxon>
        <taxon>Halorubrum</taxon>
    </lineage>
</organism>
<dbReference type="RefSeq" id="WP_185955732.1">
    <property type="nucleotide sequence ID" value="NZ_FXTD01000006.1"/>
</dbReference>
<dbReference type="Proteomes" id="UP000319712">
    <property type="component" value="Unassembled WGS sequence"/>
</dbReference>
<dbReference type="InterPro" id="IPR050147">
    <property type="entry name" value="Ser/Thr_Dehydratase"/>
</dbReference>
<accession>A0A521DDY6</accession>
<protein>
    <submittedName>
        <fullName evidence="5">Threonine synthase</fullName>
    </submittedName>
</protein>
<name>A0A521DDY6_9EURY</name>
<dbReference type="GO" id="GO:0004794">
    <property type="term" value="F:threonine deaminase activity"/>
    <property type="evidence" value="ECO:0007669"/>
    <property type="project" value="TreeGrafter"/>
</dbReference>
<proteinExistence type="predicted"/>
<keyword evidence="3" id="KW-0456">Lyase</keyword>
<dbReference type="InterPro" id="IPR036052">
    <property type="entry name" value="TrpB-like_PALP_sf"/>
</dbReference>